<feature type="domain" description="HMA" evidence="19">
    <location>
        <begin position="72"/>
        <end position="138"/>
    </location>
</feature>
<dbReference type="SFLD" id="SFLDF00027">
    <property type="entry name" value="p-type_atpase"/>
    <property type="match status" value="1"/>
</dbReference>
<dbReference type="SUPFAM" id="SSF81665">
    <property type="entry name" value="Calcium ATPase, transmembrane domain M"/>
    <property type="match status" value="1"/>
</dbReference>
<dbReference type="AlphaFoldDB" id="E6W2R8"/>
<evidence type="ECO:0000256" key="9">
    <source>
        <dbReference type="ARBA" id="ARBA00022840"/>
    </source>
</evidence>
<evidence type="ECO:0000259" key="19">
    <source>
        <dbReference type="PROSITE" id="PS50846"/>
    </source>
</evidence>
<dbReference type="PANTHER" id="PTHR43520">
    <property type="entry name" value="ATP7, ISOFORM B"/>
    <property type="match status" value="1"/>
</dbReference>
<dbReference type="FunFam" id="2.70.150.10:FF:000002">
    <property type="entry name" value="Copper-transporting ATPase 1, putative"/>
    <property type="match status" value="1"/>
</dbReference>
<dbReference type="PRINTS" id="PR00942">
    <property type="entry name" value="CUATPASEI"/>
</dbReference>
<dbReference type="InterPro" id="IPR059000">
    <property type="entry name" value="ATPase_P-type_domA"/>
</dbReference>
<feature type="transmembrane region" description="Helical" evidence="18">
    <location>
        <begin position="166"/>
        <end position="187"/>
    </location>
</feature>
<keyword evidence="13" id="KW-0186">Copper</keyword>
<feature type="transmembrane region" description="Helical" evidence="18">
    <location>
        <begin position="268"/>
        <end position="287"/>
    </location>
</feature>
<dbReference type="PROSITE" id="PS00154">
    <property type="entry name" value="ATPASE_E1_E2"/>
    <property type="match status" value="1"/>
</dbReference>
<evidence type="ECO:0000256" key="10">
    <source>
        <dbReference type="ARBA" id="ARBA00022842"/>
    </source>
</evidence>
<feature type="transmembrane region" description="Helical" evidence="18">
    <location>
        <begin position="240"/>
        <end position="262"/>
    </location>
</feature>
<dbReference type="eggNOG" id="COG2217">
    <property type="taxonomic scope" value="Bacteria"/>
</dbReference>
<feature type="transmembrane region" description="Helical" evidence="18">
    <location>
        <begin position="765"/>
        <end position="784"/>
    </location>
</feature>
<evidence type="ECO:0000256" key="12">
    <source>
        <dbReference type="ARBA" id="ARBA00022989"/>
    </source>
</evidence>
<dbReference type="Pfam" id="PF00122">
    <property type="entry name" value="E1-E2_ATPase"/>
    <property type="match status" value="1"/>
</dbReference>
<organism evidence="20 21">
    <name type="scientific">Desulfurispirillum indicum (strain ATCC BAA-1389 / DSM 22839 / S5)</name>
    <dbReference type="NCBI Taxonomy" id="653733"/>
    <lineage>
        <taxon>Bacteria</taxon>
        <taxon>Pseudomonadati</taxon>
        <taxon>Chrysiogenota</taxon>
        <taxon>Chrysiogenia</taxon>
        <taxon>Chrysiogenales</taxon>
        <taxon>Chrysiogenaceae</taxon>
        <taxon>Desulfurispirillum</taxon>
    </lineage>
</organism>
<dbReference type="InterPro" id="IPR023214">
    <property type="entry name" value="HAD_sf"/>
</dbReference>
<dbReference type="PANTHER" id="PTHR43520:SF8">
    <property type="entry name" value="P-TYPE CU(+) TRANSPORTER"/>
    <property type="match status" value="1"/>
</dbReference>
<dbReference type="FunCoup" id="E6W2R8">
    <property type="interactions" value="295"/>
</dbReference>
<evidence type="ECO:0000256" key="15">
    <source>
        <dbReference type="ARBA" id="ARBA00023136"/>
    </source>
</evidence>
<evidence type="ECO:0000256" key="8">
    <source>
        <dbReference type="ARBA" id="ARBA00022796"/>
    </source>
</evidence>
<evidence type="ECO:0000256" key="18">
    <source>
        <dbReference type="RuleBase" id="RU362081"/>
    </source>
</evidence>
<sequence length="830" mass="87881">MDSQQLTIGIRGMTCAGCAGRAEKALQAVSGVTSATVNLATEQASVTFDSSATTTSAIVNALEQTNYKPITEQLSFAVQGMSCATCAGKVERALMGLSGVADASVNLATSQATVTYVPASVTPDQLRESVRKAGYQVEQVQTADATPQIDRIQQQRHEESGELRRSLLLAAILTIPIFVLDMFPMWIPALEQWLFQQISPRTLHFLFFVLASIVQFGPGWRFYQKGWPALRSAAPDMNSLVMLGTSAAYGYSVIATFLPGILPAGTVHVYYEASTVIITLILLGRYLEARAKGKTSQAIQKLIGLQPRTARVERDGRELDLDTAQVVRDDTVIVRPGERIPVDGMVVDGSSYVDESMISGEPLPVHKETGSEVIGGTVNTTGSFRIKATKVGADTVLAQIVRMVEQAQGSKLPIQALVDRVVLYFVPAVLAAAAFTFFIWLLIGPAPALTFALVNMVAVLIIACPCAMGLATPTSIMVGTGKAAETGILFRNGIALQHLREATVIALDKTGTITQGQPQLTDIHIAESFEKTDVLRLVASAESKSEHPVAQAICQYAQQQGAALTDAASFRALPGLGVEATIDGQLVQVGADRYMQQLGLDLSPFAAIVTQLSDAGKTPLYAAIDGTLAATISVSDPVKPSSATAIQALHAMGLRTVMITGDNQRTAQAIARTLGIDDVLAEIMPDGKADAVRQLQDNGSKVAFVGDGINDAPALAQSDVGLAIGTGTDIAIESADVVLMSGDLRNVANAIALSRATLRNIKQNLFWAFAYNTSLIPVAAGILYPVAGILLSPMLAALAMGLSSVCVLSNALRLRHFRPPVRMQATPSNP</sequence>
<dbReference type="NCBIfam" id="TIGR00003">
    <property type="entry name" value="copper ion binding protein"/>
    <property type="match status" value="2"/>
</dbReference>
<feature type="transmembrane region" description="Helical" evidence="18">
    <location>
        <begin position="202"/>
        <end position="220"/>
    </location>
</feature>
<evidence type="ECO:0000256" key="11">
    <source>
        <dbReference type="ARBA" id="ARBA00022967"/>
    </source>
</evidence>
<keyword evidence="3" id="KW-0813">Transport</keyword>
<dbReference type="InParanoid" id="E6W2R8"/>
<dbReference type="SUPFAM" id="SSF56784">
    <property type="entry name" value="HAD-like"/>
    <property type="match status" value="1"/>
</dbReference>
<dbReference type="PRINTS" id="PR00119">
    <property type="entry name" value="CATATPASE"/>
</dbReference>
<dbReference type="PROSITE" id="PS01047">
    <property type="entry name" value="HMA_1"/>
    <property type="match status" value="1"/>
</dbReference>
<dbReference type="Gene3D" id="3.40.50.1000">
    <property type="entry name" value="HAD superfamily/HAD-like"/>
    <property type="match status" value="1"/>
</dbReference>
<dbReference type="GO" id="GO:0043682">
    <property type="term" value="F:P-type divalent copper transporter activity"/>
    <property type="evidence" value="ECO:0007669"/>
    <property type="project" value="UniProtKB-EC"/>
</dbReference>
<dbReference type="GO" id="GO:0055070">
    <property type="term" value="P:copper ion homeostasis"/>
    <property type="evidence" value="ECO:0007669"/>
    <property type="project" value="TreeGrafter"/>
</dbReference>
<evidence type="ECO:0000256" key="17">
    <source>
        <dbReference type="ARBA" id="ARBA00047424"/>
    </source>
</evidence>
<dbReference type="InterPro" id="IPR006122">
    <property type="entry name" value="HMA_Cu_ion-bd"/>
</dbReference>
<dbReference type="InterPro" id="IPR044492">
    <property type="entry name" value="P_typ_ATPase_HD_dom"/>
</dbReference>
<keyword evidence="21" id="KW-1185">Reference proteome</keyword>
<evidence type="ECO:0000256" key="3">
    <source>
        <dbReference type="ARBA" id="ARBA00022448"/>
    </source>
</evidence>
<dbReference type="CDD" id="cd00371">
    <property type="entry name" value="HMA"/>
    <property type="match status" value="2"/>
</dbReference>
<dbReference type="CDD" id="cd02094">
    <property type="entry name" value="P-type_ATPase_Cu-like"/>
    <property type="match status" value="1"/>
</dbReference>
<dbReference type="SUPFAM" id="SSF55008">
    <property type="entry name" value="HMA, heavy metal-associated domain"/>
    <property type="match status" value="2"/>
</dbReference>
<keyword evidence="4 18" id="KW-0812">Transmembrane</keyword>
<evidence type="ECO:0000313" key="20">
    <source>
        <dbReference type="EMBL" id="ADU65652.1"/>
    </source>
</evidence>
<feature type="transmembrane region" description="Helical" evidence="18">
    <location>
        <begin position="421"/>
        <end position="443"/>
    </location>
</feature>
<dbReference type="GO" id="GO:0005507">
    <property type="term" value="F:copper ion binding"/>
    <property type="evidence" value="ECO:0007669"/>
    <property type="project" value="InterPro"/>
</dbReference>
<reference evidence="20 21" key="1">
    <citation type="submission" date="2010-12" db="EMBL/GenBank/DDBJ databases">
        <title>Complete sequence of Desulfurispirillum indicum S5.</title>
        <authorList>
            <consortium name="US DOE Joint Genome Institute"/>
            <person name="Lucas S."/>
            <person name="Copeland A."/>
            <person name="Lapidus A."/>
            <person name="Cheng J.-F."/>
            <person name="Goodwin L."/>
            <person name="Pitluck S."/>
            <person name="Chertkov O."/>
            <person name="Held B."/>
            <person name="Detter J.C."/>
            <person name="Han C."/>
            <person name="Tapia R."/>
            <person name="Land M."/>
            <person name="Hauser L."/>
            <person name="Kyrpides N."/>
            <person name="Ivanova N."/>
            <person name="Mikhailova N."/>
            <person name="Haggblom M."/>
            <person name="Rauschenbach I."/>
            <person name="Bini E."/>
            <person name="Woyke T."/>
        </authorList>
    </citation>
    <scope>NUCLEOTIDE SEQUENCE [LARGE SCALE GENOMIC DNA]</scope>
    <source>
        <strain evidence="21">ATCC BAA-1389 / DSM 22839 / S5</strain>
    </source>
</reference>
<dbReference type="SUPFAM" id="SSF81653">
    <property type="entry name" value="Calcium ATPase, transduction domain A"/>
    <property type="match status" value="1"/>
</dbReference>
<evidence type="ECO:0000256" key="5">
    <source>
        <dbReference type="ARBA" id="ARBA00022723"/>
    </source>
</evidence>
<evidence type="ECO:0000256" key="14">
    <source>
        <dbReference type="ARBA" id="ARBA00023065"/>
    </source>
</evidence>
<comment type="subcellular location">
    <subcellularLocation>
        <location evidence="18">Cell membrane</location>
    </subcellularLocation>
    <subcellularLocation>
        <location evidence="1">Endomembrane system</location>
        <topology evidence="1">Multi-pass membrane protein</topology>
    </subcellularLocation>
</comment>
<evidence type="ECO:0000256" key="13">
    <source>
        <dbReference type="ARBA" id="ARBA00023008"/>
    </source>
</evidence>
<keyword evidence="12 18" id="KW-1133">Transmembrane helix</keyword>
<dbReference type="GO" id="GO:0005886">
    <property type="term" value="C:plasma membrane"/>
    <property type="evidence" value="ECO:0007669"/>
    <property type="project" value="UniProtKB-SubCell"/>
</dbReference>
<keyword evidence="11" id="KW-1278">Translocase</keyword>
<dbReference type="NCBIfam" id="TIGR01525">
    <property type="entry name" value="ATPase-IB_hvy"/>
    <property type="match status" value="1"/>
</dbReference>
<evidence type="ECO:0000256" key="6">
    <source>
        <dbReference type="ARBA" id="ARBA00022737"/>
    </source>
</evidence>
<keyword evidence="8" id="KW-0187">Copper transport</keyword>
<dbReference type="InterPro" id="IPR023298">
    <property type="entry name" value="ATPase_P-typ_TM_dom_sf"/>
</dbReference>
<dbReference type="FunFam" id="3.30.70.100:FF:000005">
    <property type="entry name" value="Copper-exporting P-type ATPase A"/>
    <property type="match status" value="2"/>
</dbReference>
<dbReference type="OrthoDB" id="9813266at2"/>
<dbReference type="EMBL" id="CP002432">
    <property type="protein sequence ID" value="ADU65652.1"/>
    <property type="molecule type" value="Genomic_DNA"/>
</dbReference>
<dbReference type="InterPro" id="IPR018303">
    <property type="entry name" value="ATPase_P-typ_P_site"/>
</dbReference>
<dbReference type="InterPro" id="IPR036412">
    <property type="entry name" value="HAD-like_sf"/>
</dbReference>
<name>E6W2R8_DESIS</name>
<dbReference type="Pfam" id="PF00702">
    <property type="entry name" value="Hydrolase"/>
    <property type="match status" value="1"/>
</dbReference>
<dbReference type="InterPro" id="IPR008250">
    <property type="entry name" value="ATPase_P-typ_transduc_dom_A_sf"/>
</dbReference>
<keyword evidence="7 18" id="KW-0547">Nucleotide-binding</keyword>
<dbReference type="InterPro" id="IPR001757">
    <property type="entry name" value="P_typ_ATPase"/>
</dbReference>
<dbReference type="Gene3D" id="3.40.1110.10">
    <property type="entry name" value="Calcium-transporting ATPase, cytoplasmic domain N"/>
    <property type="match status" value="1"/>
</dbReference>
<dbReference type="EC" id="7.2.2.9" evidence="16"/>
<dbReference type="NCBIfam" id="TIGR01511">
    <property type="entry name" value="ATPase-IB1_Cu"/>
    <property type="match status" value="1"/>
</dbReference>
<dbReference type="GO" id="GO:0005524">
    <property type="term" value="F:ATP binding"/>
    <property type="evidence" value="ECO:0007669"/>
    <property type="project" value="UniProtKB-UniRule"/>
</dbReference>
<evidence type="ECO:0000313" key="21">
    <source>
        <dbReference type="Proteomes" id="UP000002572"/>
    </source>
</evidence>
<dbReference type="PROSITE" id="PS50846">
    <property type="entry name" value="HMA_2"/>
    <property type="match status" value="2"/>
</dbReference>
<dbReference type="SFLD" id="SFLDS00003">
    <property type="entry name" value="Haloacid_Dehalogenase"/>
    <property type="match status" value="1"/>
</dbReference>
<feature type="domain" description="HMA" evidence="19">
    <location>
        <begin position="4"/>
        <end position="70"/>
    </location>
</feature>
<feature type="transmembrane region" description="Helical" evidence="18">
    <location>
        <begin position="790"/>
        <end position="812"/>
    </location>
</feature>
<dbReference type="Gene3D" id="2.70.150.10">
    <property type="entry name" value="Calcium-transporting ATPase, cytoplasmic transduction domain A"/>
    <property type="match status" value="1"/>
</dbReference>
<dbReference type="Proteomes" id="UP000002572">
    <property type="component" value="Chromosome"/>
</dbReference>
<protein>
    <recommendedName>
        <fullName evidence="16">P-type Cu(2+) transporter</fullName>
        <ecNumber evidence="16">7.2.2.9</ecNumber>
    </recommendedName>
</protein>
<dbReference type="InterPro" id="IPR023299">
    <property type="entry name" value="ATPase_P-typ_cyto_dom_N"/>
</dbReference>
<dbReference type="KEGG" id="din:Selin_0912"/>
<dbReference type="STRING" id="653733.Selin_0912"/>
<keyword evidence="9 18" id="KW-0067">ATP-binding</keyword>
<dbReference type="GO" id="GO:0012505">
    <property type="term" value="C:endomembrane system"/>
    <property type="evidence" value="ECO:0007669"/>
    <property type="project" value="UniProtKB-SubCell"/>
</dbReference>
<dbReference type="RefSeq" id="WP_013505538.1">
    <property type="nucleotide sequence ID" value="NC_014836.1"/>
</dbReference>
<dbReference type="HOGENOM" id="CLU_001771_0_3_0"/>
<keyword evidence="14" id="KW-0406">Ion transport</keyword>
<dbReference type="NCBIfam" id="TIGR01494">
    <property type="entry name" value="ATPase_P-type"/>
    <property type="match status" value="1"/>
</dbReference>
<feature type="transmembrane region" description="Helical" evidence="18">
    <location>
        <begin position="449"/>
        <end position="472"/>
    </location>
</feature>
<keyword evidence="6" id="KW-0677">Repeat</keyword>
<comment type="catalytic activity">
    <reaction evidence="17">
        <text>Cu(2+)(in) + ATP + H2O = Cu(2+)(out) + ADP + phosphate + H(+)</text>
        <dbReference type="Rhea" id="RHEA:10376"/>
        <dbReference type="ChEBI" id="CHEBI:15377"/>
        <dbReference type="ChEBI" id="CHEBI:15378"/>
        <dbReference type="ChEBI" id="CHEBI:29036"/>
        <dbReference type="ChEBI" id="CHEBI:30616"/>
        <dbReference type="ChEBI" id="CHEBI:43474"/>
        <dbReference type="ChEBI" id="CHEBI:456216"/>
        <dbReference type="EC" id="7.2.2.9"/>
    </reaction>
</comment>
<dbReference type="InterPro" id="IPR036163">
    <property type="entry name" value="HMA_dom_sf"/>
</dbReference>
<dbReference type="InterPro" id="IPR027256">
    <property type="entry name" value="P-typ_ATPase_IB"/>
</dbReference>
<dbReference type="InterPro" id="IPR006121">
    <property type="entry name" value="HMA_dom"/>
</dbReference>
<evidence type="ECO:0000256" key="4">
    <source>
        <dbReference type="ARBA" id="ARBA00022692"/>
    </source>
</evidence>
<comment type="similarity">
    <text evidence="2 18">Belongs to the cation transport ATPase (P-type) (TC 3.A.3) family. Type IB subfamily.</text>
</comment>
<keyword evidence="5 18" id="KW-0479">Metal-binding</keyword>
<dbReference type="SFLD" id="SFLDG00002">
    <property type="entry name" value="C1.7:_P-type_atpase_like"/>
    <property type="match status" value="1"/>
</dbReference>
<dbReference type="InterPro" id="IPR017969">
    <property type="entry name" value="Heavy-metal-associated_CS"/>
</dbReference>
<accession>E6W2R8</accession>
<evidence type="ECO:0000256" key="2">
    <source>
        <dbReference type="ARBA" id="ARBA00006024"/>
    </source>
</evidence>
<evidence type="ECO:0000256" key="16">
    <source>
        <dbReference type="ARBA" id="ARBA00038904"/>
    </source>
</evidence>
<dbReference type="GO" id="GO:0016887">
    <property type="term" value="F:ATP hydrolysis activity"/>
    <property type="evidence" value="ECO:0007669"/>
    <property type="project" value="InterPro"/>
</dbReference>
<dbReference type="Gene3D" id="3.30.70.100">
    <property type="match status" value="2"/>
</dbReference>
<keyword evidence="18" id="KW-1003">Cell membrane</keyword>
<dbReference type="Pfam" id="PF00403">
    <property type="entry name" value="HMA"/>
    <property type="match status" value="2"/>
</dbReference>
<keyword evidence="10" id="KW-0460">Magnesium</keyword>
<gene>
    <name evidence="20" type="ordered locus">Selin_0912</name>
</gene>
<evidence type="ECO:0000256" key="7">
    <source>
        <dbReference type="ARBA" id="ARBA00022741"/>
    </source>
</evidence>
<evidence type="ECO:0000256" key="1">
    <source>
        <dbReference type="ARBA" id="ARBA00004127"/>
    </source>
</evidence>
<proteinExistence type="inferred from homology"/>
<keyword evidence="15 18" id="KW-0472">Membrane</keyword>